<evidence type="ECO:0000256" key="1">
    <source>
        <dbReference type="ARBA" id="ARBA00004571"/>
    </source>
</evidence>
<keyword evidence="3 10" id="KW-1134">Transmembrane beta strand</keyword>
<dbReference type="Pfam" id="PF00593">
    <property type="entry name" value="TonB_dep_Rec_b-barrel"/>
    <property type="match status" value="1"/>
</dbReference>
<evidence type="ECO:0000313" key="15">
    <source>
        <dbReference type="EMBL" id="QUT04311.1"/>
    </source>
</evidence>
<evidence type="ECO:0000256" key="10">
    <source>
        <dbReference type="PROSITE-ProRule" id="PRU01360"/>
    </source>
</evidence>
<keyword evidence="2 10" id="KW-0813">Transport</keyword>
<evidence type="ECO:0000256" key="12">
    <source>
        <dbReference type="SAM" id="SignalP"/>
    </source>
</evidence>
<keyword evidence="5 12" id="KW-0732">Signal</keyword>
<dbReference type="InterPro" id="IPR012910">
    <property type="entry name" value="Plug_dom"/>
</dbReference>
<evidence type="ECO:0000256" key="3">
    <source>
        <dbReference type="ARBA" id="ARBA00022452"/>
    </source>
</evidence>
<keyword evidence="16" id="KW-1185">Reference proteome</keyword>
<evidence type="ECO:0000256" key="5">
    <source>
        <dbReference type="ARBA" id="ARBA00022729"/>
    </source>
</evidence>
<accession>A0A975K3S6</accession>
<evidence type="ECO:0000256" key="2">
    <source>
        <dbReference type="ARBA" id="ARBA00022448"/>
    </source>
</evidence>
<dbReference type="InterPro" id="IPR000531">
    <property type="entry name" value="Beta-barrel_TonB"/>
</dbReference>
<dbReference type="InterPro" id="IPR036942">
    <property type="entry name" value="Beta-barrel_TonB_sf"/>
</dbReference>
<dbReference type="Gene3D" id="2.40.170.20">
    <property type="entry name" value="TonB-dependent receptor, beta-barrel domain"/>
    <property type="match status" value="1"/>
</dbReference>
<dbReference type="PROSITE" id="PS52016">
    <property type="entry name" value="TONB_DEPENDENT_REC_3"/>
    <property type="match status" value="1"/>
</dbReference>
<comment type="similarity">
    <text evidence="10 11">Belongs to the TonB-dependent receptor family.</text>
</comment>
<dbReference type="GO" id="GO:0009279">
    <property type="term" value="C:cell outer membrane"/>
    <property type="evidence" value="ECO:0007669"/>
    <property type="project" value="UniProtKB-SubCell"/>
</dbReference>
<keyword evidence="9 10" id="KW-0998">Cell outer membrane</keyword>
<comment type="subcellular location">
    <subcellularLocation>
        <location evidence="1 10">Cell outer membrane</location>
        <topology evidence="1 10">Multi-pass membrane protein</topology>
    </subcellularLocation>
</comment>
<sequence length="658" mass="71032">MKYLSFVPATGALALAFLAAPQGAMAQANEESAEEEESGEIVVQATRSGRRLADEPIRVEVLDREEIEEKMLMKPGNVAMILSETGGVRVQVTSPALGASNVRIQGMDGRFTQLLADGLPLYGQAASLGLLQIPPTDLGQVEVIKGAASALYGPSALGGVINLVSRRPTDTFGGEALLNITSRDGQDATAYIAGPIAEGLGASITGGVHRQTRRDLDGDGWIDMPGYDRWTVRPRLFWEGTEGGKAFLTLGAMDESRRGGTLKWRTTPDGTPFPQAQDTRRYDAGLTAEMPVEGLGTVNIRASAMTQKHRHGFGAVIENDRHSTLFGEASLSGKGAGTSWIGGVAVQADRYRSRTFPAFDYRYTSPAIFGQVEQDLAPDLTLAGSARLDAHNEYGTQFSPRFSALYRPGPWKIRASAGRGFYAPTPFVDEIEAAGLSRLDPLAGLRAETAKGASVDFGYAKGPVDANVTLFGSNIQDSTRLQPFSSTGAGQPDRVRLINVPGETRLRGMELLLRYRWRQITLTGSYVHVHASEPALSGAGRQPVPLTPRHTGGLVAIWEKPGKGRIGLETYYTGRQALEDNPYRQSSKPYVEMGMMGELILGKISLFLNAENILNVRQTRYDPLLLPSRAVDGRWTTDVWSPTDGFVLNGGIRFKFGG</sequence>
<evidence type="ECO:0000259" key="13">
    <source>
        <dbReference type="Pfam" id="PF00593"/>
    </source>
</evidence>
<feature type="signal peptide" evidence="12">
    <location>
        <begin position="1"/>
        <end position="26"/>
    </location>
</feature>
<feature type="chain" id="PRO_5036879645" evidence="12">
    <location>
        <begin position="27"/>
        <end position="658"/>
    </location>
</feature>
<evidence type="ECO:0000259" key="14">
    <source>
        <dbReference type="Pfam" id="PF07715"/>
    </source>
</evidence>
<dbReference type="Proteomes" id="UP000681425">
    <property type="component" value="Chromosome"/>
</dbReference>
<keyword evidence="6 11" id="KW-0798">TonB box</keyword>
<dbReference type="InterPro" id="IPR039426">
    <property type="entry name" value="TonB-dep_rcpt-like"/>
</dbReference>
<dbReference type="AlphaFoldDB" id="A0A975K3S6"/>
<evidence type="ECO:0000313" key="16">
    <source>
        <dbReference type="Proteomes" id="UP000681425"/>
    </source>
</evidence>
<dbReference type="Gene3D" id="2.170.130.10">
    <property type="entry name" value="TonB-dependent receptor, plug domain"/>
    <property type="match status" value="1"/>
</dbReference>
<dbReference type="RefSeq" id="WP_212608145.1">
    <property type="nucleotide sequence ID" value="NZ_CP073910.1"/>
</dbReference>
<proteinExistence type="inferred from homology"/>
<evidence type="ECO:0000256" key="8">
    <source>
        <dbReference type="ARBA" id="ARBA00023170"/>
    </source>
</evidence>
<dbReference type="PANTHER" id="PTHR30069:SF29">
    <property type="entry name" value="HEMOGLOBIN AND HEMOGLOBIN-HAPTOGLOBIN-BINDING PROTEIN 1-RELATED"/>
    <property type="match status" value="1"/>
</dbReference>
<dbReference type="GO" id="GO:0044718">
    <property type="term" value="P:siderophore transmembrane transport"/>
    <property type="evidence" value="ECO:0007669"/>
    <property type="project" value="TreeGrafter"/>
</dbReference>
<evidence type="ECO:0000256" key="9">
    <source>
        <dbReference type="ARBA" id="ARBA00023237"/>
    </source>
</evidence>
<dbReference type="SUPFAM" id="SSF56935">
    <property type="entry name" value="Porins"/>
    <property type="match status" value="1"/>
</dbReference>
<gene>
    <name evidence="15" type="ORF">KFK14_14625</name>
</gene>
<protein>
    <submittedName>
        <fullName evidence="15">TonB-dependent receptor</fullName>
    </submittedName>
</protein>
<feature type="domain" description="TonB-dependent receptor-like beta-barrel" evidence="13">
    <location>
        <begin position="274"/>
        <end position="612"/>
    </location>
</feature>
<dbReference type="KEGG" id="spph:KFK14_14625"/>
<dbReference type="GO" id="GO:0015344">
    <property type="term" value="F:siderophore uptake transmembrane transporter activity"/>
    <property type="evidence" value="ECO:0007669"/>
    <property type="project" value="TreeGrafter"/>
</dbReference>
<evidence type="ECO:0000256" key="7">
    <source>
        <dbReference type="ARBA" id="ARBA00023136"/>
    </source>
</evidence>
<name>A0A975K3S6_9SPHN</name>
<organism evidence="15 16">
    <name type="scientific">Sphingobium phenoxybenzoativorans</name>
    <dbReference type="NCBI Taxonomy" id="1592790"/>
    <lineage>
        <taxon>Bacteria</taxon>
        <taxon>Pseudomonadati</taxon>
        <taxon>Pseudomonadota</taxon>
        <taxon>Alphaproteobacteria</taxon>
        <taxon>Sphingomonadales</taxon>
        <taxon>Sphingomonadaceae</taxon>
        <taxon>Sphingobium</taxon>
    </lineage>
</organism>
<keyword evidence="7 10" id="KW-0472">Membrane</keyword>
<keyword evidence="4 10" id="KW-0812">Transmembrane</keyword>
<evidence type="ECO:0000256" key="4">
    <source>
        <dbReference type="ARBA" id="ARBA00022692"/>
    </source>
</evidence>
<keyword evidence="8 15" id="KW-0675">Receptor</keyword>
<evidence type="ECO:0000256" key="11">
    <source>
        <dbReference type="RuleBase" id="RU003357"/>
    </source>
</evidence>
<feature type="domain" description="TonB-dependent receptor plug" evidence="14">
    <location>
        <begin position="53"/>
        <end position="160"/>
    </location>
</feature>
<dbReference type="PANTHER" id="PTHR30069">
    <property type="entry name" value="TONB-DEPENDENT OUTER MEMBRANE RECEPTOR"/>
    <property type="match status" value="1"/>
</dbReference>
<dbReference type="InterPro" id="IPR037066">
    <property type="entry name" value="Plug_dom_sf"/>
</dbReference>
<dbReference type="Pfam" id="PF07715">
    <property type="entry name" value="Plug"/>
    <property type="match status" value="1"/>
</dbReference>
<evidence type="ECO:0000256" key="6">
    <source>
        <dbReference type="ARBA" id="ARBA00023077"/>
    </source>
</evidence>
<dbReference type="EMBL" id="CP073910">
    <property type="protein sequence ID" value="QUT04311.1"/>
    <property type="molecule type" value="Genomic_DNA"/>
</dbReference>
<reference evidence="15" key="1">
    <citation type="submission" date="2021-04" db="EMBL/GenBank/DDBJ databases">
        <title>Isolation of p-tert-butylphenol degrading bacteria Sphingobium phenoxybenzoativorans Tas13 from active sludge.</title>
        <authorList>
            <person name="Li Y."/>
        </authorList>
    </citation>
    <scope>NUCLEOTIDE SEQUENCE</scope>
    <source>
        <strain evidence="15">Tas13</strain>
    </source>
</reference>